<dbReference type="Proteomes" id="UP000195573">
    <property type="component" value="Chromosome"/>
</dbReference>
<evidence type="ECO:0000313" key="1">
    <source>
        <dbReference type="EMBL" id="ART75068.1"/>
    </source>
</evidence>
<evidence type="ECO:0000313" key="2">
    <source>
        <dbReference type="Proteomes" id="UP000195573"/>
    </source>
</evidence>
<accession>A0ABN4Z9X3</accession>
<organism evidence="1 2">
    <name type="scientific">Sutcliffiella horikoshii</name>
    <dbReference type="NCBI Taxonomy" id="79883"/>
    <lineage>
        <taxon>Bacteria</taxon>
        <taxon>Bacillati</taxon>
        <taxon>Bacillota</taxon>
        <taxon>Bacilli</taxon>
        <taxon>Bacillales</taxon>
        <taxon>Bacillaceae</taxon>
        <taxon>Sutcliffiella</taxon>
    </lineage>
</organism>
<sequence>MQRKIVSVSYCHDKQKESSIWLYRIIERILLDQLLNADPCITSILLSESLTEFEEENTNVEDFYDDVSN</sequence>
<proteinExistence type="predicted"/>
<name>A0ABN4Z9X3_9BACI</name>
<protein>
    <submittedName>
        <fullName evidence="1">Uncharacterized protein</fullName>
    </submittedName>
</protein>
<keyword evidence="2" id="KW-1185">Reference proteome</keyword>
<reference evidence="1 2" key="1">
    <citation type="submission" date="2017-04" db="EMBL/GenBank/DDBJ databases">
        <title>Complete Genome Sequence of the Bacillus horikoshii 20a strain from Cuatro Cienegas, Coahuila, Mexico.</title>
        <authorList>
            <person name="Zarza E."/>
            <person name="Alcaraz L.D."/>
            <person name="Aguilar-Salinas B."/>
            <person name="Islas A."/>
            <person name="Olmedo-Alvarez G."/>
        </authorList>
    </citation>
    <scope>NUCLEOTIDE SEQUENCE [LARGE SCALE GENOMIC DNA]</scope>
    <source>
        <strain evidence="1 2">20a</strain>
    </source>
</reference>
<gene>
    <name evidence="1" type="ORF">B4U37_02965</name>
</gene>
<dbReference type="EMBL" id="CP020880">
    <property type="protein sequence ID" value="ART75068.1"/>
    <property type="molecule type" value="Genomic_DNA"/>
</dbReference>